<evidence type="ECO:0000256" key="4">
    <source>
        <dbReference type="ARBA" id="ARBA00022692"/>
    </source>
</evidence>
<evidence type="ECO:0000256" key="2">
    <source>
        <dbReference type="ARBA" id="ARBA00008160"/>
    </source>
</evidence>
<evidence type="ECO:0000256" key="7">
    <source>
        <dbReference type="ARBA" id="ARBA00023034"/>
    </source>
</evidence>
<dbReference type="InterPro" id="IPR019185">
    <property type="entry name" value="Integral_membrane_SYS1-rel"/>
</dbReference>
<organism evidence="10 11">
    <name type="scientific">Sphagnum jensenii</name>
    <dbReference type="NCBI Taxonomy" id="128206"/>
    <lineage>
        <taxon>Eukaryota</taxon>
        <taxon>Viridiplantae</taxon>
        <taxon>Streptophyta</taxon>
        <taxon>Embryophyta</taxon>
        <taxon>Bryophyta</taxon>
        <taxon>Sphagnophytina</taxon>
        <taxon>Sphagnopsida</taxon>
        <taxon>Sphagnales</taxon>
        <taxon>Sphagnaceae</taxon>
        <taxon>Sphagnum</taxon>
    </lineage>
</organism>
<evidence type="ECO:0000256" key="1">
    <source>
        <dbReference type="ARBA" id="ARBA00004653"/>
    </source>
</evidence>
<proteinExistence type="inferred from homology"/>
<feature type="transmembrane region" description="Helical" evidence="9">
    <location>
        <begin position="114"/>
        <end position="136"/>
    </location>
</feature>
<feature type="transmembrane region" description="Helical" evidence="9">
    <location>
        <begin position="89"/>
        <end position="108"/>
    </location>
</feature>
<keyword evidence="11" id="KW-1185">Reference proteome</keyword>
<evidence type="ECO:0000313" key="11">
    <source>
        <dbReference type="Proteomes" id="UP001497444"/>
    </source>
</evidence>
<evidence type="ECO:0000256" key="5">
    <source>
        <dbReference type="ARBA" id="ARBA00022927"/>
    </source>
</evidence>
<evidence type="ECO:0008006" key="12">
    <source>
        <dbReference type="Google" id="ProtNLM"/>
    </source>
</evidence>
<evidence type="ECO:0000256" key="6">
    <source>
        <dbReference type="ARBA" id="ARBA00022989"/>
    </source>
</evidence>
<dbReference type="EMBL" id="OZ020113">
    <property type="protein sequence ID" value="CAK9266282.1"/>
    <property type="molecule type" value="Genomic_DNA"/>
</dbReference>
<keyword evidence="3" id="KW-0813">Transport</keyword>
<evidence type="ECO:0000256" key="8">
    <source>
        <dbReference type="ARBA" id="ARBA00023136"/>
    </source>
</evidence>
<feature type="transmembrane region" description="Helical" evidence="9">
    <location>
        <begin position="56"/>
        <end position="82"/>
    </location>
</feature>
<sequence>MFYGAMVWDPWLILAQIVCIQCLYYISLGILLYAFVGTQVPRFTLKYFFDYTLVTATSIVGWSTLAAFFVNALAGAGYVFLLVERAKKCLDFTITMYIIHLVFCILYNGLPSSFLWWLVYIVCVVVTSLLAEWLCIRRELKDIPVRSTRLGELSYPVPPGPPRGSFLHSNHHIYATLSSFSCLNLHSLPLH</sequence>
<evidence type="ECO:0000256" key="9">
    <source>
        <dbReference type="SAM" id="Phobius"/>
    </source>
</evidence>
<evidence type="ECO:0000313" key="10">
    <source>
        <dbReference type="EMBL" id="CAK9266282.1"/>
    </source>
</evidence>
<gene>
    <name evidence="10" type="ORF">CSSPJE1EN1_LOCUS11760</name>
</gene>
<evidence type="ECO:0000256" key="3">
    <source>
        <dbReference type="ARBA" id="ARBA00022448"/>
    </source>
</evidence>
<dbReference type="Pfam" id="PF09801">
    <property type="entry name" value="SYS1"/>
    <property type="match status" value="1"/>
</dbReference>
<comment type="subcellular location">
    <subcellularLocation>
        <location evidence="1">Golgi apparatus membrane</location>
        <topology evidence="1">Multi-pass membrane protein</topology>
    </subcellularLocation>
</comment>
<dbReference type="Proteomes" id="UP001497444">
    <property type="component" value="Chromosome 18"/>
</dbReference>
<comment type="similarity">
    <text evidence="2">Belongs to the SYS1 family.</text>
</comment>
<protein>
    <recommendedName>
        <fullName evidence="12">Protein SYS1 homolog</fullName>
    </recommendedName>
</protein>
<keyword evidence="5" id="KW-0653">Protein transport</keyword>
<keyword evidence="6 9" id="KW-1133">Transmembrane helix</keyword>
<keyword evidence="4 9" id="KW-0812">Transmembrane</keyword>
<keyword evidence="7" id="KW-0333">Golgi apparatus</keyword>
<name>A0ABP0WIP8_9BRYO</name>
<reference evidence="10" key="1">
    <citation type="submission" date="2024-02" db="EMBL/GenBank/DDBJ databases">
        <authorList>
            <consortium name="ELIXIR-Norway"/>
            <consortium name="Elixir Norway"/>
        </authorList>
    </citation>
    <scope>NUCLEOTIDE SEQUENCE</scope>
</reference>
<dbReference type="PANTHER" id="PTHR12952">
    <property type="entry name" value="SYS1"/>
    <property type="match status" value="1"/>
</dbReference>
<keyword evidence="8 9" id="KW-0472">Membrane</keyword>
<feature type="transmembrane region" description="Helical" evidence="9">
    <location>
        <begin position="12"/>
        <end position="36"/>
    </location>
</feature>
<accession>A0ABP0WIP8</accession>
<dbReference type="PANTHER" id="PTHR12952:SF0">
    <property type="entry name" value="PROTEIN SYS1 HOMOLOG"/>
    <property type="match status" value="1"/>
</dbReference>